<dbReference type="InterPro" id="IPR009936">
    <property type="entry name" value="DUF1468"/>
</dbReference>
<feature type="transmembrane region" description="Helical" evidence="1">
    <location>
        <begin position="106"/>
        <end position="133"/>
    </location>
</feature>
<evidence type="ECO:0000313" key="5">
    <source>
        <dbReference type="Proteomes" id="UP000182054"/>
    </source>
</evidence>
<proteinExistence type="predicted"/>
<reference evidence="3 6" key="2">
    <citation type="submission" date="2020-06" db="EMBL/GenBank/DDBJ databases">
        <title>Taxonomy, biology and ecology of Rhodococcus bacteria occurring in California pistachio and other woody hosts as revealed by genome sequence analyses.</title>
        <authorList>
            <person name="Gai Y."/>
            <person name="Riely B."/>
        </authorList>
    </citation>
    <scope>NUCLEOTIDE SEQUENCE [LARGE SCALE GENOMIC DNA]</scope>
    <source>
        <strain evidence="3 6">BP-284</strain>
    </source>
</reference>
<keyword evidence="1" id="KW-0472">Membrane</keyword>
<name>A0A1I0TG29_9NOCA</name>
<keyword evidence="1" id="KW-0812">Transmembrane</keyword>
<feature type="transmembrane region" description="Helical" evidence="1">
    <location>
        <begin position="25"/>
        <end position="45"/>
    </location>
</feature>
<evidence type="ECO:0000313" key="6">
    <source>
        <dbReference type="Proteomes" id="UP001520140"/>
    </source>
</evidence>
<dbReference type="AlphaFoldDB" id="A0A1I0TG29"/>
<organism evidence="4 5">
    <name type="scientific">Rhodococcoides kroppenstedtii</name>
    <dbReference type="NCBI Taxonomy" id="293050"/>
    <lineage>
        <taxon>Bacteria</taxon>
        <taxon>Bacillati</taxon>
        <taxon>Actinomycetota</taxon>
        <taxon>Actinomycetes</taxon>
        <taxon>Mycobacteriales</taxon>
        <taxon>Nocardiaceae</taxon>
        <taxon>Rhodococcoides</taxon>
    </lineage>
</organism>
<protein>
    <submittedName>
        <fullName evidence="4">Putative tricarboxylic transport membrane protein</fullName>
    </submittedName>
    <submittedName>
        <fullName evidence="3">Tripartite tricarboxylate transporter TctB family protein</fullName>
    </submittedName>
</protein>
<dbReference type="EMBL" id="FOJN01000006">
    <property type="protein sequence ID" value="SFA50725.1"/>
    <property type="molecule type" value="Genomic_DNA"/>
</dbReference>
<dbReference type="EMBL" id="JABUKG010000013">
    <property type="protein sequence ID" value="MBY6321776.1"/>
    <property type="molecule type" value="Genomic_DNA"/>
</dbReference>
<gene>
    <name evidence="3" type="ORF">HQ605_13175</name>
    <name evidence="4" type="ORF">SAMN05444374_106114</name>
</gene>
<evidence type="ECO:0000313" key="3">
    <source>
        <dbReference type="EMBL" id="MBY6321776.1"/>
    </source>
</evidence>
<evidence type="ECO:0000313" key="4">
    <source>
        <dbReference type="EMBL" id="SFA50725.1"/>
    </source>
</evidence>
<dbReference type="Proteomes" id="UP000182054">
    <property type="component" value="Unassembled WGS sequence"/>
</dbReference>
<reference evidence="4 5" key="1">
    <citation type="submission" date="2016-10" db="EMBL/GenBank/DDBJ databases">
        <authorList>
            <person name="de Groot N.N."/>
        </authorList>
    </citation>
    <scope>NUCLEOTIDE SEQUENCE [LARGE SCALE GENOMIC DNA]</scope>
    <source>
        <strain evidence="4 5">DSM 44908</strain>
    </source>
</reference>
<dbReference type="Pfam" id="PF07331">
    <property type="entry name" value="TctB"/>
    <property type="match status" value="1"/>
</dbReference>
<feature type="transmembrane region" description="Helical" evidence="1">
    <location>
        <begin position="57"/>
        <end position="79"/>
    </location>
</feature>
<accession>A0A1I0TG29</accession>
<keyword evidence="1" id="KW-1133">Transmembrane helix</keyword>
<feature type="domain" description="DUF1468" evidence="2">
    <location>
        <begin position="26"/>
        <end position="172"/>
    </location>
</feature>
<dbReference type="OrthoDB" id="5119225at2"/>
<dbReference type="Proteomes" id="UP001520140">
    <property type="component" value="Unassembled WGS sequence"/>
</dbReference>
<evidence type="ECO:0000259" key="2">
    <source>
        <dbReference type="Pfam" id="PF07331"/>
    </source>
</evidence>
<sequence>MSNSVTTDPPDTGTRAGALTGRSGLVVPALLVALGLFLVYGTVTMKVPDTATSPGPQVFPAIVAGFCFLVAVLVTVQLIRRPEPVDLGVDDDGRPNTGTFSNWRSVGITVGTVALFIALLEPLGWVLAGAFLFWGVSIGLGGRRYVFDAAVALLVSSAVQLVFSGGLGLTLPGGILAAVF</sequence>
<keyword evidence="6" id="KW-1185">Reference proteome</keyword>
<evidence type="ECO:0000256" key="1">
    <source>
        <dbReference type="SAM" id="Phobius"/>
    </source>
</evidence>
<feature type="transmembrane region" description="Helical" evidence="1">
    <location>
        <begin position="145"/>
        <end position="163"/>
    </location>
</feature>